<evidence type="ECO:0000313" key="3">
    <source>
        <dbReference type="EMBL" id="KAK3243307.1"/>
    </source>
</evidence>
<dbReference type="Pfam" id="PF01984">
    <property type="entry name" value="dsDNA_bind"/>
    <property type="match status" value="1"/>
</dbReference>
<feature type="region of interest" description="Disordered" evidence="2">
    <location>
        <begin position="16"/>
        <end position="46"/>
    </location>
</feature>
<evidence type="ECO:0008006" key="5">
    <source>
        <dbReference type="Google" id="ProtNLM"/>
    </source>
</evidence>
<sequence>MDDPELEAIRQKRMQELMAAQGGGGGMDPEAQAQKADQQRAQEEQRANMLASVLSPQARERLARIALVKPDKARKVEDMVIGMAQKGKIQERVSEDQLIHWLEQINEQTQTKTKVQICRRRSAFDDEDDD</sequence>
<dbReference type="SUPFAM" id="SSF46950">
    <property type="entry name" value="Double-stranded DNA-binding domain"/>
    <property type="match status" value="1"/>
</dbReference>
<dbReference type="Proteomes" id="UP001190700">
    <property type="component" value="Unassembled WGS sequence"/>
</dbReference>
<dbReference type="GO" id="GO:0003677">
    <property type="term" value="F:DNA binding"/>
    <property type="evidence" value="ECO:0007669"/>
    <property type="project" value="InterPro"/>
</dbReference>
<comment type="caution">
    <text evidence="3">The sequence shown here is derived from an EMBL/GenBank/DDBJ whole genome shotgun (WGS) entry which is preliminary data.</text>
</comment>
<dbReference type="PANTHER" id="PTHR10840">
    <property type="entry name" value="PROGRAMMED CELL DEATH PROTEIN 5"/>
    <property type="match status" value="1"/>
</dbReference>
<comment type="similarity">
    <text evidence="1">Belongs to the PDCD5 family.</text>
</comment>
<accession>A0AAE0EX12</accession>
<reference evidence="3 4" key="1">
    <citation type="journal article" date="2015" name="Genome Biol. Evol.">
        <title>Comparative Genomics of a Bacterivorous Green Alga Reveals Evolutionary Causalities and Consequences of Phago-Mixotrophic Mode of Nutrition.</title>
        <authorList>
            <person name="Burns J.A."/>
            <person name="Paasch A."/>
            <person name="Narechania A."/>
            <person name="Kim E."/>
        </authorList>
    </citation>
    <scope>NUCLEOTIDE SEQUENCE [LARGE SCALE GENOMIC DNA]</scope>
    <source>
        <strain evidence="3 4">PLY_AMNH</strain>
    </source>
</reference>
<dbReference type="PIRSF" id="PIRSF015730">
    <property type="entry name" value="TFAR19"/>
    <property type="match status" value="1"/>
</dbReference>
<dbReference type="Gene3D" id="1.10.8.140">
    <property type="entry name" value="PDCD5-like"/>
    <property type="match status" value="1"/>
</dbReference>
<dbReference type="InterPro" id="IPR036883">
    <property type="entry name" value="PDCD5-like_sf"/>
</dbReference>
<dbReference type="PANTHER" id="PTHR10840:SF0">
    <property type="entry name" value="PROGRAMMED CELL DEATH PROTEIN 5"/>
    <property type="match status" value="1"/>
</dbReference>
<feature type="compositionally biased region" description="Basic and acidic residues" evidence="2">
    <location>
        <begin position="37"/>
        <end position="46"/>
    </location>
</feature>
<gene>
    <name evidence="3" type="ORF">CYMTET_47028</name>
</gene>
<dbReference type="GO" id="GO:0005634">
    <property type="term" value="C:nucleus"/>
    <property type="evidence" value="ECO:0007669"/>
    <property type="project" value="TreeGrafter"/>
</dbReference>
<dbReference type="InterPro" id="IPR002836">
    <property type="entry name" value="PDCD5-like"/>
</dbReference>
<evidence type="ECO:0000256" key="1">
    <source>
        <dbReference type="ARBA" id="ARBA00010490"/>
    </source>
</evidence>
<proteinExistence type="inferred from homology"/>
<dbReference type="GO" id="GO:0005829">
    <property type="term" value="C:cytosol"/>
    <property type="evidence" value="ECO:0007669"/>
    <property type="project" value="TreeGrafter"/>
</dbReference>
<dbReference type="EMBL" id="LGRX02032968">
    <property type="protein sequence ID" value="KAK3243307.1"/>
    <property type="molecule type" value="Genomic_DNA"/>
</dbReference>
<organism evidence="3 4">
    <name type="scientific">Cymbomonas tetramitiformis</name>
    <dbReference type="NCBI Taxonomy" id="36881"/>
    <lineage>
        <taxon>Eukaryota</taxon>
        <taxon>Viridiplantae</taxon>
        <taxon>Chlorophyta</taxon>
        <taxon>Pyramimonadophyceae</taxon>
        <taxon>Pyramimonadales</taxon>
        <taxon>Pyramimonadaceae</taxon>
        <taxon>Cymbomonas</taxon>
    </lineage>
</organism>
<name>A0AAE0EX12_9CHLO</name>
<evidence type="ECO:0000256" key="2">
    <source>
        <dbReference type="SAM" id="MobiDB-lite"/>
    </source>
</evidence>
<dbReference type="AlphaFoldDB" id="A0AAE0EX12"/>
<protein>
    <recommendedName>
        <fullName evidence="5">Programmed cell death protein 5</fullName>
    </recommendedName>
</protein>
<keyword evidence="4" id="KW-1185">Reference proteome</keyword>
<evidence type="ECO:0000313" key="4">
    <source>
        <dbReference type="Proteomes" id="UP001190700"/>
    </source>
</evidence>